<dbReference type="AlphaFoldDB" id="A0A914QUE2"/>
<reference evidence="2" key="1">
    <citation type="submission" date="2022-11" db="UniProtKB">
        <authorList>
            <consortium name="WormBaseParasite"/>
        </authorList>
    </citation>
    <scope>IDENTIFICATION</scope>
</reference>
<dbReference type="WBParaSite" id="PDA_v2.g31163.t1">
    <property type="protein sequence ID" value="PDA_v2.g31163.t1"/>
    <property type="gene ID" value="PDA_v2.g31163"/>
</dbReference>
<protein>
    <submittedName>
        <fullName evidence="2">Uncharacterized protein</fullName>
    </submittedName>
</protein>
<name>A0A914QUE2_9BILA</name>
<sequence>MESRIHLEWDLKALDQYAGLSFKANFNFALVGYLLKGLRQPFLSTKVLQLIQLILRITAKSSHSNPFILTKETLPYLLALLPFDEKVQQRFRLGSNPEQQNTRSVLQPQWAIQGLQPPDVFTENPIISIWNEDEEEEATMLLDPNVINEEQLQSLTVTVLAILARSCPNVHLVLDYLLEAVSIFPSVVPVIECLLDQKIVGLVQSCHSVQMLSTVVRLIETSALEDSPAGITPQQVCSFLQQSGFAGLWRYAGAFLSPRASRQAINANLVSCLECIHACL</sequence>
<evidence type="ECO:0000313" key="2">
    <source>
        <dbReference type="WBParaSite" id="PDA_v2.g31163.t1"/>
    </source>
</evidence>
<keyword evidence="1" id="KW-1185">Reference proteome</keyword>
<evidence type="ECO:0000313" key="1">
    <source>
        <dbReference type="Proteomes" id="UP000887578"/>
    </source>
</evidence>
<dbReference type="Proteomes" id="UP000887578">
    <property type="component" value="Unplaced"/>
</dbReference>
<accession>A0A914QUE2</accession>
<organism evidence="1 2">
    <name type="scientific">Panagrolaimus davidi</name>
    <dbReference type="NCBI Taxonomy" id="227884"/>
    <lineage>
        <taxon>Eukaryota</taxon>
        <taxon>Metazoa</taxon>
        <taxon>Ecdysozoa</taxon>
        <taxon>Nematoda</taxon>
        <taxon>Chromadorea</taxon>
        <taxon>Rhabditida</taxon>
        <taxon>Tylenchina</taxon>
        <taxon>Panagrolaimomorpha</taxon>
        <taxon>Panagrolaimoidea</taxon>
        <taxon>Panagrolaimidae</taxon>
        <taxon>Panagrolaimus</taxon>
    </lineage>
</organism>
<proteinExistence type="predicted"/>